<dbReference type="Gene3D" id="3.40.50.12780">
    <property type="entry name" value="N-terminal domain of ligase-like"/>
    <property type="match status" value="3"/>
</dbReference>
<dbReference type="Gene3D" id="3.30.559.30">
    <property type="entry name" value="Nonribosomal peptide synthetase, condensation domain"/>
    <property type="match status" value="3"/>
</dbReference>
<dbReference type="Pfam" id="PF00501">
    <property type="entry name" value="AMP-binding"/>
    <property type="match status" value="3"/>
</dbReference>
<gene>
    <name evidence="5" type="ORF">PhCBS80983_g05466</name>
</gene>
<dbReference type="PROSITE" id="PS00012">
    <property type="entry name" value="PHOSPHOPANTETHEINE"/>
    <property type="match status" value="1"/>
</dbReference>
<dbReference type="SMART" id="SM00823">
    <property type="entry name" value="PKS_PP"/>
    <property type="match status" value="3"/>
</dbReference>
<dbReference type="InterPro" id="IPR045851">
    <property type="entry name" value="AMP-bd_C_sf"/>
</dbReference>
<evidence type="ECO:0000259" key="4">
    <source>
        <dbReference type="PROSITE" id="PS50075"/>
    </source>
</evidence>
<dbReference type="SUPFAM" id="SSF56801">
    <property type="entry name" value="Acetyl-CoA synthetase-like"/>
    <property type="match status" value="4"/>
</dbReference>
<dbReference type="InterPro" id="IPR020845">
    <property type="entry name" value="AMP-binding_CS"/>
</dbReference>
<dbReference type="PANTHER" id="PTHR45527">
    <property type="entry name" value="NONRIBOSOMAL PEPTIDE SYNTHETASE"/>
    <property type="match status" value="1"/>
</dbReference>
<dbReference type="STRING" id="109895.A0A507DUW3"/>
<dbReference type="Gene3D" id="3.40.50.980">
    <property type="match status" value="2"/>
</dbReference>
<feature type="domain" description="Carrier" evidence="4">
    <location>
        <begin position="8"/>
        <end position="85"/>
    </location>
</feature>
<dbReference type="PANTHER" id="PTHR45527:SF1">
    <property type="entry name" value="FATTY ACID SYNTHASE"/>
    <property type="match status" value="1"/>
</dbReference>
<sequence length="3438" mass="377807">MSGSSVSAPTIDVEDVVREIWAQVLLINADDVVESMSLFSHGVNSFQLMSIRNQMCKKLALQIPMSALIGCETFGDLVALARTFRFSAEDTRQKFERNIVPHHAREAPLSSTQAPLWFMNRSLDGLGTAYNFYSIWRFKGVLDTVLLENVFRATIARHSMLRTGFEDVLGVPKQFVRNEAPFDLSVVDFMRLSRTAARNAVHDHLTIEINKPFDLTKPPLIRATCLLLRGKETVMIVNASHLVMDATGSDILLDELQARYNAACSDIELDMPTPALEYSDYCIWEKSYMTPSGPAASEHRAFWLATLKKAPMFTTLSLDRPRPTAPVFHASQISRSLPRSVTKLLKSMTPSVVLRTALDTTLFLYTGQTDMVVGTVISGRPPGTETILASMAAALPFRTQISADTTFAEAQQRATATLAGLIDHHHMPLNEIFLCVQNDDDDEQHSLESSAHRLFQIMLLVEPDMPSMLRFGGATAVPQPIEDNSNVFDLVLSLRTVVNGDLELQATYQTALFDDNTIQLLLVHIVRVLEDMLANPDKQIGDARLLSEEELHALKTDDGALDRTLVAIAPATVESLHHLFIQQAMLRPDHLAAMQDGVSITYRELHEDAVQLAAAIQRVVAAKTIVGVLATRSFDMLTAVFGCLMAGCPYVMIDACQTPDFVQYLLRDAGCTLIVSPPELAQHVPEESAHVPIVLLGQSALNVAEFNPHTPDPDDVAYYVYTSGTSGSPKGIGMSHRNMANHVRIAADPDIFGLSYSDRIMQFFAIGFDGAAHEWFMTLCNGATLVLRSESVAQTLSQHKVSATFIMPSMLATLRPKDFPDLKVAVCGGERLAPSLSEVWGGELRLFNGYGPSETTAIALRERILPGQPITIGRPFPGYFTYCVDERLRLIPPGNPGELLIGGIGVASGYLNRPDLTAQKFISNPFGPGKLYRTGDRVRRLIDGRYEFLGRVEEGQVKVRGFRIELSGVECAIVKASLKSASLVKVENVAATARNNNLYGYVTPENVDVPTLLEELRKLVPASMVPSAIRALPSLPVTRNGKCNKSELPDLAVDAGQFVETTTDLQKQLAALWRDLLHVERVGLDDCFFRLGGHSLLVVQALARMEEMFGIRITISEAFSNSRLREIAALVEMRLGLCSKTSDAEEGPSFPLITDRPAVLPLSSAQASLWIVDYLQPALRTAYNCPLVLKMSGSLDAKALRDAFSCLIARHEVLRTSFPTSSAGTPFQQISAPTQSVSWSFSELESSVPEAETECALMTLLKKEIAKPFDLSKGPLIRVHLIDTGSHRDFVLSVLLHHIVTDAVSITNLMVEVKEIYGALTTGLKPSIRPVPQYADYALWEREWAQTAAYAQHLEFWKKSLANVPDTLQFPKDFPRSNAPPASKTAQIAISTDTCNIARALAQRASVTEFTLYFAVFQILLWRMSNQSDFVVGVPSSIRRGNRDFEQMQGYFVNTLPCRSVLSEIDAGDNNTFMDVLRLVSKSLADAREHEVPFNAILDHLKIQRSSDNSPLFQTLFILDDNRGYQQPFLLRGLTATEEVAIAPPMSKFDMSFTVSLGPSGGELWIEYNSLLFLPKRMERLGSHFCQLLGAGVTVPETQVFNLPLMSPAEMSNMIVDFNNTDQRHPIDKTVPDLIQDAVAKNPNGIALKFNGHTMSYAEVDAASNGVANQLTALGVGEGDRVGVAVNRSLQLVLLLLGILKAGAAFCPIVPSSPDDSLAGTLKDLALSVVLAEPADVRKVEKCIEMAEQTGTKVLSLKAESLGPLGGGNPKRTPLKCKADSPLYCLTTSGTTGLPKSFVFLHRNMVNLLGHFHRAYPLQQGDRVLFKTPLTFDLFAMEIFWTLTQGAAIIIAPPNAHQMVDELASLVIREKVTVATFLPAVLALFLEEIRMLNTPGAFSSLRLMLVTGEAFPADLVDAVFKVWPNIKLINGYGPGETHICTVHECVPGQSIVHIGKPIDNTYIYILDKWSQPVPIGVIGELVIGGACVGGGYINRVELTERSFVRDPLVKDKRTTCYRSSDLASYDEHGTITLFGRSDHQVKLHGVRIELVGIEAILRGLYGVKNAAVKVWNVNGVDRLTAYVVLSEHTLLDTVKMGARERLLGHSVPSLWSIMQELPLNANGKIDRKNLPSPANEKRMPETKVLTANADTQKDKNRAELLLNKPKAHVNRNLQSATLYETHKKYWMDRVEDFPDGPNLPVVNALVSGPQKLKRVRETIDTQAFAAIKTAAKQHEVSISSVIATAYSEVLSRWSNSDNFVIALKLFDFSTSVAPENRAINLCLEIDLSMGPDFLTRARSVEERLTKDMQNNLFDALAMQRALGRDREHTGRALFPCAFTCALMNNNVTTAQYEEIAGAKTQNSQIWIDFRAYVVHGELNVEWNYSEEVFPPMVVLHMHRALVEVLRTLVDPTLWDRTMDVIPALQVLTRQSVNSEAAVMLEPRLLHEAFFEQAAERPERIAIVAPGRTLTYGELAAESLYLAGSLRSSGATPNVLIAVILEKGWMQSVAVYGCLASGAAYVPIDPQHPPKRIEGLLRQGRVSHVITQRKLLETTRVTAAEVGLGLDRIFVVEDNALAAKNTGNSASPWLYAVSSPTDIAYVIMTSGSTGTPKGVTVTHDAARNTVVDINVRFILTQDDAVLAISGLNFDLSVYDLFGPLAIGARVVVPDDLNHPKDPRHWIELIEQQQVTVWNSVPMLMQMLLERASTNVLLPSLRLCLMSGDLLPVDLPHLIKSACGERVVVVNLGGATEASIWNNFHEYTASSLSIFKTIPYGRPLANQRLHVLDSRFRHCPDYVTGDLYIAGRGLAEGYWDDPEKTRASFFDLPTTGERVYRTGDRGCYTTDGEILYQGRVDFQCKVKGFRIELGEIDFHLKAHPAVKNARAVPIDQRVVAFIVAEPPGDVPPKLALQQHLEEVLPDYMIPRDYFFVPSIPLTATNGKVDLKGLLALTISNEAESSSIHNLETNSSPVSSSPVSAALRRAWQQVLNVPLVMAQDSFWELGGNSLLAIRMNTHLRNDLGIEVPLKVLFSQHSFTQIVQVLQEAINDLEPPAASPAPSPIEKTVSLSTAAPSAQSPLQCVTANPSGPGNDLFDLVSSKANDEPDIIAVKCGAKELSYGSLIAEADYFSMRLLRDTSKHPPRAVLIIAPELSIEVVVSMLAALRANIPYVIWDPTSDASARVPGHLRDACSSAIATTHPQSLAFAVKLELPVHFANIAMNRRANFPLSSRSKSAERVSLLFHQQLKGFVQHPLGTLWATHQDSVVTFARMLTSFRGLEFGKERAPLQMNQHHDRVQLEIYASFAAGATLHLAESSISRGADQVGVCFLETVALDNLASVGAGLPIHKSAPPLAPGEGIPGMDMEEETVGKDEVDIDCPDTDASSLGTLLIASAVIEELQQCKIPKPERHQQLVVPLGDNKKKGKPRGLFLFGRRSFRH</sequence>
<dbReference type="NCBIfam" id="TIGR01733">
    <property type="entry name" value="AA-adenyl-dom"/>
    <property type="match status" value="3"/>
</dbReference>
<dbReference type="SUPFAM" id="SSF52777">
    <property type="entry name" value="CoA-dependent acyltransferases"/>
    <property type="match status" value="5"/>
</dbReference>
<dbReference type="Gene3D" id="2.30.38.10">
    <property type="entry name" value="Luciferase, Domain 3"/>
    <property type="match status" value="1"/>
</dbReference>
<dbReference type="Gene3D" id="3.30.559.10">
    <property type="entry name" value="Chloramphenicol acetyltransferase-like domain"/>
    <property type="match status" value="2"/>
</dbReference>
<dbReference type="Gene3D" id="3.30.300.30">
    <property type="match status" value="3"/>
</dbReference>
<dbReference type="InterPro" id="IPR006162">
    <property type="entry name" value="Ppantetheine_attach_site"/>
</dbReference>
<comment type="caution">
    <text evidence="5">The sequence shown here is derived from an EMBL/GenBank/DDBJ whole genome shotgun (WGS) entry which is preliminary data.</text>
</comment>
<dbReference type="SUPFAM" id="SSF47336">
    <property type="entry name" value="ACP-like"/>
    <property type="match status" value="3"/>
</dbReference>
<keyword evidence="3" id="KW-0436">Ligase</keyword>
<evidence type="ECO:0000256" key="1">
    <source>
        <dbReference type="ARBA" id="ARBA00022450"/>
    </source>
</evidence>
<dbReference type="InterPro" id="IPR023213">
    <property type="entry name" value="CAT-like_dom_sf"/>
</dbReference>
<protein>
    <recommendedName>
        <fullName evidence="4">Carrier domain-containing protein</fullName>
    </recommendedName>
</protein>
<dbReference type="PROSITE" id="PS50075">
    <property type="entry name" value="CARRIER"/>
    <property type="match status" value="3"/>
</dbReference>
<evidence type="ECO:0000256" key="3">
    <source>
        <dbReference type="ARBA" id="ARBA00022598"/>
    </source>
</evidence>
<evidence type="ECO:0000313" key="5">
    <source>
        <dbReference type="EMBL" id="TPX55261.1"/>
    </source>
</evidence>
<dbReference type="InterPro" id="IPR020806">
    <property type="entry name" value="PKS_PP-bd"/>
</dbReference>
<dbReference type="Gene3D" id="1.10.1200.10">
    <property type="entry name" value="ACP-like"/>
    <property type="match status" value="3"/>
</dbReference>
<dbReference type="InterPro" id="IPR036736">
    <property type="entry name" value="ACP-like_sf"/>
</dbReference>
<dbReference type="InterPro" id="IPR000873">
    <property type="entry name" value="AMP-dep_synth/lig_dom"/>
</dbReference>
<dbReference type="InterPro" id="IPR010071">
    <property type="entry name" value="AA_adenyl_dom"/>
</dbReference>
<dbReference type="PROSITE" id="PS00455">
    <property type="entry name" value="AMP_BINDING"/>
    <property type="match status" value="2"/>
</dbReference>
<dbReference type="GO" id="GO:0016874">
    <property type="term" value="F:ligase activity"/>
    <property type="evidence" value="ECO:0007669"/>
    <property type="project" value="UniProtKB-KW"/>
</dbReference>
<dbReference type="InterPro" id="IPR042099">
    <property type="entry name" value="ANL_N_sf"/>
</dbReference>
<reference evidence="5 6" key="1">
    <citation type="journal article" date="2019" name="Sci. Rep.">
        <title>Comparative genomics of chytrid fungi reveal insights into the obligate biotrophic and pathogenic lifestyle of Synchytrium endobioticum.</title>
        <authorList>
            <person name="van de Vossenberg B.T.L.H."/>
            <person name="Warris S."/>
            <person name="Nguyen H.D.T."/>
            <person name="van Gent-Pelzer M.P.E."/>
            <person name="Joly D.L."/>
            <person name="van de Geest H.C."/>
            <person name="Bonants P.J.M."/>
            <person name="Smith D.S."/>
            <person name="Levesque C.A."/>
            <person name="van der Lee T.A.J."/>
        </authorList>
    </citation>
    <scope>NUCLEOTIDE SEQUENCE [LARGE SCALE GENOMIC DNA]</scope>
    <source>
        <strain evidence="5 6">CBS 809.83</strain>
    </source>
</reference>
<dbReference type="Pfam" id="PF13193">
    <property type="entry name" value="AMP-binding_C"/>
    <property type="match status" value="1"/>
</dbReference>
<dbReference type="GO" id="GO:0031177">
    <property type="term" value="F:phosphopantetheine binding"/>
    <property type="evidence" value="ECO:0007669"/>
    <property type="project" value="InterPro"/>
</dbReference>
<dbReference type="InterPro" id="IPR025110">
    <property type="entry name" value="AMP-bd_C"/>
</dbReference>
<keyword evidence="2" id="KW-0597">Phosphoprotein</keyword>
<evidence type="ECO:0000313" key="6">
    <source>
        <dbReference type="Proteomes" id="UP000318582"/>
    </source>
</evidence>
<name>A0A507DUW3_9FUNG</name>
<dbReference type="EMBL" id="QEAQ01000118">
    <property type="protein sequence ID" value="TPX55261.1"/>
    <property type="molecule type" value="Genomic_DNA"/>
</dbReference>
<accession>A0A507DUW3</accession>
<dbReference type="Pfam" id="PF00550">
    <property type="entry name" value="PP-binding"/>
    <property type="match status" value="3"/>
</dbReference>
<dbReference type="NCBIfam" id="NF003417">
    <property type="entry name" value="PRK04813.1"/>
    <property type="match status" value="4"/>
</dbReference>
<feature type="domain" description="Carrier" evidence="4">
    <location>
        <begin position="2971"/>
        <end position="3046"/>
    </location>
</feature>
<feature type="domain" description="Carrier" evidence="4">
    <location>
        <begin position="1060"/>
        <end position="1135"/>
    </location>
</feature>
<dbReference type="InterPro" id="IPR009081">
    <property type="entry name" value="PP-bd_ACP"/>
</dbReference>
<evidence type="ECO:0000256" key="2">
    <source>
        <dbReference type="ARBA" id="ARBA00022553"/>
    </source>
</evidence>
<dbReference type="CDD" id="cd19531">
    <property type="entry name" value="LCL_NRPS-like"/>
    <property type="match status" value="1"/>
</dbReference>
<dbReference type="GO" id="GO:0005737">
    <property type="term" value="C:cytoplasm"/>
    <property type="evidence" value="ECO:0007669"/>
    <property type="project" value="TreeGrafter"/>
</dbReference>
<dbReference type="CDD" id="cd05930">
    <property type="entry name" value="A_NRPS"/>
    <property type="match status" value="2"/>
</dbReference>
<dbReference type="GO" id="GO:0044550">
    <property type="term" value="P:secondary metabolite biosynthetic process"/>
    <property type="evidence" value="ECO:0007669"/>
    <property type="project" value="TreeGrafter"/>
</dbReference>
<keyword evidence="6" id="KW-1185">Reference proteome</keyword>
<organism evidence="5 6">
    <name type="scientific">Powellomyces hirtus</name>
    <dbReference type="NCBI Taxonomy" id="109895"/>
    <lineage>
        <taxon>Eukaryota</taxon>
        <taxon>Fungi</taxon>
        <taxon>Fungi incertae sedis</taxon>
        <taxon>Chytridiomycota</taxon>
        <taxon>Chytridiomycota incertae sedis</taxon>
        <taxon>Chytridiomycetes</taxon>
        <taxon>Spizellomycetales</taxon>
        <taxon>Powellomycetaceae</taxon>
        <taxon>Powellomyces</taxon>
    </lineage>
</organism>
<proteinExistence type="predicted"/>
<dbReference type="Pfam" id="PF00668">
    <property type="entry name" value="Condensation"/>
    <property type="match status" value="3"/>
</dbReference>
<dbReference type="InterPro" id="IPR001242">
    <property type="entry name" value="Condensation_dom"/>
</dbReference>
<dbReference type="Proteomes" id="UP000318582">
    <property type="component" value="Unassembled WGS sequence"/>
</dbReference>
<keyword evidence="1" id="KW-0596">Phosphopantetheine</keyword>
<dbReference type="GO" id="GO:0043041">
    <property type="term" value="P:amino acid activation for nonribosomal peptide biosynthetic process"/>
    <property type="evidence" value="ECO:0007669"/>
    <property type="project" value="TreeGrafter"/>
</dbReference>